<dbReference type="PROSITE" id="PS00383">
    <property type="entry name" value="TYR_PHOSPHATASE_1"/>
    <property type="match status" value="1"/>
</dbReference>
<dbReference type="GO" id="GO:0004721">
    <property type="term" value="F:phosphoprotein phosphatase activity"/>
    <property type="evidence" value="ECO:0007669"/>
    <property type="project" value="InterPro"/>
</dbReference>
<gene>
    <name evidence="2" type="ORF">WDC_0644</name>
</gene>
<accession>A0A0D1A7Q6</accession>
<keyword evidence="3" id="KW-1185">Reference proteome</keyword>
<evidence type="ECO:0000313" key="2">
    <source>
        <dbReference type="EMBL" id="KIS03732.1"/>
    </source>
</evidence>
<dbReference type="InterPro" id="IPR029021">
    <property type="entry name" value="Prot-tyrosine_phosphatase-like"/>
</dbReference>
<dbReference type="PANTHER" id="PTHR31126">
    <property type="entry name" value="TYROSINE-PROTEIN PHOSPHATASE"/>
    <property type="match status" value="1"/>
</dbReference>
<dbReference type="AlphaFoldDB" id="A0A0D1A7Q6"/>
<name>A0A0D1A7Q6_9LACO</name>
<proteinExistence type="inferred from homology"/>
<comment type="caution">
    <text evidence="2">The sequence shown here is derived from an EMBL/GenBank/DDBJ whole genome shotgun (WGS) entry which is preliminary data.</text>
</comment>
<evidence type="ECO:0000313" key="3">
    <source>
        <dbReference type="Proteomes" id="UP000032279"/>
    </source>
</evidence>
<protein>
    <submittedName>
        <fullName evidence="2">Protein tyrosine/serine phosphatase</fullName>
    </submittedName>
</protein>
<sequence>MKYERLLPIQHGNNFRDLGGYTTTDGHTIKWGRLIRSGHLNSLDQHDLDVLAQFNVKLDLDFRAPDEISARPDKIPTGAAYTALPVFQTDETDASHSQEQIMADYSDRPDAGYKHMLDVYRDMVTTKQAKESYQTFFSQLLSNDDHSAALFHCTAGKDRTGMGAVFLLSALNVDRPTIVRDYLLTNSVTRDFVAANIAKIKAAGLPDAFAQNTFALSTVSPDYVNTALQEIDSQYGDVKNYLQQYLAVSESQMKDLQKLYLD</sequence>
<reference evidence="2 3" key="1">
    <citation type="submission" date="2013-08" db="EMBL/GenBank/DDBJ databases">
        <title>Lactobacillus wasatchii sp. WDC04, a late gas producing bacteria isolated from aged chedder cheese.</title>
        <authorList>
            <person name="Oberg C.J."/>
            <person name="Culumber M."/>
            <person name="McMahon D.J."/>
            <person name="Broadbent J.R."/>
            <person name="Oberg T.S."/>
            <person name="Ortaki F."/>
        </authorList>
    </citation>
    <scope>NUCLEOTIDE SEQUENCE [LARGE SCALE GENOMIC DNA]</scope>
    <source>
        <strain evidence="2 3">WDC04</strain>
    </source>
</reference>
<organism evidence="2 3">
    <name type="scientific">Paucilactobacillus wasatchensis</name>
    <dbReference type="NCBI Taxonomy" id="1335616"/>
    <lineage>
        <taxon>Bacteria</taxon>
        <taxon>Bacillati</taxon>
        <taxon>Bacillota</taxon>
        <taxon>Bacilli</taxon>
        <taxon>Lactobacillales</taxon>
        <taxon>Lactobacillaceae</taxon>
        <taxon>Paucilactobacillus</taxon>
    </lineage>
</organism>
<dbReference type="PATRIC" id="fig|1335616.4.peg.639"/>
<evidence type="ECO:0000256" key="1">
    <source>
        <dbReference type="ARBA" id="ARBA00009580"/>
    </source>
</evidence>
<dbReference type="InterPro" id="IPR026893">
    <property type="entry name" value="Tyr/Ser_Pase_IphP-type"/>
</dbReference>
<dbReference type="Gene3D" id="3.90.190.10">
    <property type="entry name" value="Protein tyrosine phosphatase superfamily"/>
    <property type="match status" value="1"/>
</dbReference>
<comment type="similarity">
    <text evidence="1">Belongs to the protein-tyrosine phosphatase family.</text>
</comment>
<dbReference type="Proteomes" id="UP000032279">
    <property type="component" value="Unassembled WGS sequence"/>
</dbReference>
<dbReference type="RefSeq" id="WP_044010348.1">
    <property type="nucleotide sequence ID" value="NZ_AWTT01000011.1"/>
</dbReference>
<dbReference type="Pfam" id="PF13350">
    <property type="entry name" value="Y_phosphatase3"/>
    <property type="match status" value="1"/>
</dbReference>
<dbReference type="InterPro" id="IPR016130">
    <property type="entry name" value="Tyr_Pase_AS"/>
</dbReference>
<dbReference type="EMBL" id="AWTT01000011">
    <property type="protein sequence ID" value="KIS03732.1"/>
    <property type="molecule type" value="Genomic_DNA"/>
</dbReference>
<dbReference type="PANTHER" id="PTHR31126:SF1">
    <property type="entry name" value="TYROSINE SPECIFIC PROTEIN PHOSPHATASES DOMAIN-CONTAINING PROTEIN"/>
    <property type="match status" value="1"/>
</dbReference>
<dbReference type="OrthoDB" id="1188001at2"/>
<dbReference type="SUPFAM" id="SSF52799">
    <property type="entry name" value="(Phosphotyrosine protein) phosphatases II"/>
    <property type="match status" value="1"/>
</dbReference>
<dbReference type="STRING" id="1335616.WDC_0644"/>